<dbReference type="PROSITE" id="PS50043">
    <property type="entry name" value="HTH_LUXR_2"/>
    <property type="match status" value="1"/>
</dbReference>
<dbReference type="SMART" id="SM00471">
    <property type="entry name" value="HDc"/>
    <property type="match status" value="1"/>
</dbReference>
<dbReference type="InterPro" id="IPR016032">
    <property type="entry name" value="Sig_transdc_resp-reg_C-effctor"/>
</dbReference>
<dbReference type="InterPro" id="IPR000792">
    <property type="entry name" value="Tscrpt_reg_LuxR_C"/>
</dbReference>
<evidence type="ECO:0000313" key="4">
    <source>
        <dbReference type="Proteomes" id="UP001501771"/>
    </source>
</evidence>
<dbReference type="Gene3D" id="1.10.3210.10">
    <property type="entry name" value="Hypothetical protein af1432"/>
    <property type="match status" value="2"/>
</dbReference>
<dbReference type="InterPro" id="IPR036388">
    <property type="entry name" value="WH-like_DNA-bd_sf"/>
</dbReference>
<dbReference type="PANTHER" id="PTHR45228">
    <property type="entry name" value="CYCLIC DI-GMP PHOSPHODIESTERASE TM_0186-RELATED"/>
    <property type="match status" value="1"/>
</dbReference>
<evidence type="ECO:0000259" key="2">
    <source>
        <dbReference type="PROSITE" id="PS51832"/>
    </source>
</evidence>
<dbReference type="Pfam" id="PF13487">
    <property type="entry name" value="HD_5"/>
    <property type="match status" value="1"/>
</dbReference>
<dbReference type="SUPFAM" id="SSF109604">
    <property type="entry name" value="HD-domain/PDEase-like"/>
    <property type="match status" value="1"/>
</dbReference>
<protein>
    <submittedName>
        <fullName evidence="3">HD domain-containing protein</fullName>
    </submittedName>
</protein>
<keyword evidence="4" id="KW-1185">Reference proteome</keyword>
<dbReference type="SMART" id="SM00421">
    <property type="entry name" value="HTH_LUXR"/>
    <property type="match status" value="1"/>
</dbReference>
<dbReference type="Gene3D" id="1.10.10.10">
    <property type="entry name" value="Winged helix-like DNA-binding domain superfamily/Winged helix DNA-binding domain"/>
    <property type="match status" value="1"/>
</dbReference>
<evidence type="ECO:0000259" key="1">
    <source>
        <dbReference type="PROSITE" id="PS50043"/>
    </source>
</evidence>
<dbReference type="Proteomes" id="UP001501771">
    <property type="component" value="Unassembled WGS sequence"/>
</dbReference>
<gene>
    <name evidence="3" type="ORF">GCM10009844_43960</name>
</gene>
<name>A0ABP5LXQ8_9ACTN</name>
<comment type="caution">
    <text evidence="3">The sequence shown here is derived from an EMBL/GenBank/DDBJ whole genome shotgun (WGS) entry which is preliminary data.</text>
</comment>
<sequence>MDERDSGVTLAELLAAFSLATDLGLGQPMEHLLRSWQIASRLGRLVGLPDDQQPTLFHVAMLSWVGCVADAPEVTASFGDDIVFRADSYQADLGGLSGMAFFLGHAGRGQPLPQRLRVAATMVATGGTRVMRGIQGHCLVTSTLADQLGLPEETSAAVRQFFARWDGQGVPRGVRGEQIALVVRLFHLADVVEVHHRRGGVSAAVEVARARSGSQFDPRLVEAFCSTAVEVLPVATDEYDAHQLFSRDPGLTCRLSDDDLDAALVALADFTDLRCPTRAGHSRGVADLSAEAARRLRLPAGEVTMVYRAGLVHDVGLHGVPTTILDKPTPLTATEEERLRAASYFTERVLSRPKALARLGAIAGLAHERMDGSGYHRGVGGQAVPLPGRILAAACAFHELVEPRSSRPARTLKEATGVIRAEIAAGRLDQAAADAVLAAAGAGTRRRVAGPAGLTPRELEVLGLIARGAATGDVASRLGISRKTAGTHIERIYAKTGASSRSTATLFALRSGLLGALDDRPDSHVAP</sequence>
<dbReference type="PRINTS" id="PR00038">
    <property type="entry name" value="HTHLUXR"/>
</dbReference>
<dbReference type="CDD" id="cd00077">
    <property type="entry name" value="HDc"/>
    <property type="match status" value="1"/>
</dbReference>
<dbReference type="InterPro" id="IPR037522">
    <property type="entry name" value="HD_GYP_dom"/>
</dbReference>
<organism evidence="3 4">
    <name type="scientific">Nocardioides koreensis</name>
    <dbReference type="NCBI Taxonomy" id="433651"/>
    <lineage>
        <taxon>Bacteria</taxon>
        <taxon>Bacillati</taxon>
        <taxon>Actinomycetota</taxon>
        <taxon>Actinomycetes</taxon>
        <taxon>Propionibacteriales</taxon>
        <taxon>Nocardioidaceae</taxon>
        <taxon>Nocardioides</taxon>
    </lineage>
</organism>
<dbReference type="SUPFAM" id="SSF46894">
    <property type="entry name" value="C-terminal effector domain of the bipartite response regulators"/>
    <property type="match status" value="1"/>
</dbReference>
<proteinExistence type="predicted"/>
<dbReference type="PROSITE" id="PS51832">
    <property type="entry name" value="HD_GYP"/>
    <property type="match status" value="2"/>
</dbReference>
<dbReference type="InterPro" id="IPR003607">
    <property type="entry name" value="HD/PDEase_dom"/>
</dbReference>
<dbReference type="CDD" id="cd06170">
    <property type="entry name" value="LuxR_C_like"/>
    <property type="match status" value="1"/>
</dbReference>
<reference evidence="4" key="1">
    <citation type="journal article" date="2019" name="Int. J. Syst. Evol. Microbiol.">
        <title>The Global Catalogue of Microorganisms (GCM) 10K type strain sequencing project: providing services to taxonomists for standard genome sequencing and annotation.</title>
        <authorList>
            <consortium name="The Broad Institute Genomics Platform"/>
            <consortium name="The Broad Institute Genome Sequencing Center for Infectious Disease"/>
            <person name="Wu L."/>
            <person name="Ma J."/>
        </authorList>
    </citation>
    <scope>NUCLEOTIDE SEQUENCE [LARGE SCALE GENOMIC DNA]</scope>
    <source>
        <strain evidence="4">JCM 16022</strain>
    </source>
</reference>
<dbReference type="PANTHER" id="PTHR45228:SF5">
    <property type="entry name" value="CYCLIC DI-GMP PHOSPHODIESTERASE VC_1348-RELATED"/>
    <property type="match status" value="1"/>
</dbReference>
<feature type="domain" description="HTH luxR-type" evidence="1">
    <location>
        <begin position="447"/>
        <end position="512"/>
    </location>
</feature>
<dbReference type="InterPro" id="IPR052020">
    <property type="entry name" value="Cyclic_di-GMP/3'3'-cGAMP_PDE"/>
</dbReference>
<accession>A0ABP5LXQ8</accession>
<evidence type="ECO:0000313" key="3">
    <source>
        <dbReference type="EMBL" id="GAA2156070.1"/>
    </source>
</evidence>
<feature type="domain" description="HD-GYP" evidence="2">
    <location>
        <begin position="32"/>
        <end position="240"/>
    </location>
</feature>
<dbReference type="EMBL" id="BAAAQR010000018">
    <property type="protein sequence ID" value="GAA2156070.1"/>
    <property type="molecule type" value="Genomic_DNA"/>
</dbReference>
<dbReference type="RefSeq" id="WP_344157871.1">
    <property type="nucleotide sequence ID" value="NZ_BAAAQR010000018.1"/>
</dbReference>
<feature type="domain" description="HD-GYP" evidence="2">
    <location>
        <begin position="256"/>
        <end position="452"/>
    </location>
</feature>
<dbReference type="Pfam" id="PF00196">
    <property type="entry name" value="GerE"/>
    <property type="match status" value="1"/>
</dbReference>